<reference evidence="1" key="1">
    <citation type="submission" date="2021-01" db="EMBL/GenBank/DDBJ databases">
        <authorList>
            <person name="Corre E."/>
            <person name="Pelletier E."/>
            <person name="Niang G."/>
            <person name="Scheremetjew M."/>
            <person name="Finn R."/>
            <person name="Kale V."/>
            <person name="Holt S."/>
            <person name="Cochrane G."/>
            <person name="Meng A."/>
            <person name="Brown T."/>
            <person name="Cohen L."/>
        </authorList>
    </citation>
    <scope>NUCLEOTIDE SEQUENCE</scope>
    <source>
        <strain evidence="1">NIES-381</strain>
    </source>
</reference>
<sequence>MLSLVFKRSVCTLMPEQEHHPQQHAQTSKKALSFVSANFISFFAEVRPDRGWPSLLKLPQSIHVLLFVFTTIEMGWQAATIGSSYHHLVARDTTTWFSCTW</sequence>
<organism evidence="1">
    <name type="scientific">Eutreptiella gymnastica</name>
    <dbReference type="NCBI Taxonomy" id="73025"/>
    <lineage>
        <taxon>Eukaryota</taxon>
        <taxon>Discoba</taxon>
        <taxon>Euglenozoa</taxon>
        <taxon>Euglenida</taxon>
        <taxon>Spirocuta</taxon>
        <taxon>Euglenophyceae</taxon>
        <taxon>Eutreptiales</taxon>
        <taxon>Eutreptiaceae</taxon>
        <taxon>Eutreptiella</taxon>
    </lineage>
</organism>
<name>A0A7S1HZU7_9EUGL</name>
<evidence type="ECO:0000313" key="1">
    <source>
        <dbReference type="EMBL" id="CAD8996593.1"/>
    </source>
</evidence>
<dbReference type="AlphaFoldDB" id="A0A7S1HZU7"/>
<dbReference type="EMBL" id="HBGA01019724">
    <property type="protein sequence ID" value="CAD8996593.1"/>
    <property type="molecule type" value="Transcribed_RNA"/>
</dbReference>
<proteinExistence type="predicted"/>
<gene>
    <name evidence="1" type="ORF">EGYM00392_LOCUS7655</name>
</gene>
<protein>
    <submittedName>
        <fullName evidence="1">Uncharacterized protein</fullName>
    </submittedName>
</protein>
<accession>A0A7S1HZU7</accession>